<dbReference type="EMBL" id="JAKUCV010000456">
    <property type="protein sequence ID" value="KAJ4849892.1"/>
    <property type="molecule type" value="Genomic_DNA"/>
</dbReference>
<organism evidence="3 4">
    <name type="scientific">Turnera subulata</name>
    <dbReference type="NCBI Taxonomy" id="218843"/>
    <lineage>
        <taxon>Eukaryota</taxon>
        <taxon>Viridiplantae</taxon>
        <taxon>Streptophyta</taxon>
        <taxon>Embryophyta</taxon>
        <taxon>Tracheophyta</taxon>
        <taxon>Spermatophyta</taxon>
        <taxon>Magnoliopsida</taxon>
        <taxon>eudicotyledons</taxon>
        <taxon>Gunneridae</taxon>
        <taxon>Pentapetalae</taxon>
        <taxon>rosids</taxon>
        <taxon>fabids</taxon>
        <taxon>Malpighiales</taxon>
        <taxon>Passifloraceae</taxon>
        <taxon>Turnera</taxon>
    </lineage>
</organism>
<evidence type="ECO:0000256" key="1">
    <source>
        <dbReference type="SAM" id="MobiDB-lite"/>
    </source>
</evidence>
<protein>
    <recommendedName>
        <fullName evidence="2">F-box domain-containing protein</fullName>
    </recommendedName>
</protein>
<keyword evidence="4" id="KW-1185">Reference proteome</keyword>
<evidence type="ECO:0000313" key="4">
    <source>
        <dbReference type="Proteomes" id="UP001141552"/>
    </source>
</evidence>
<dbReference type="InterPro" id="IPR050796">
    <property type="entry name" value="SCF_F-box_component"/>
</dbReference>
<dbReference type="Pfam" id="PF00646">
    <property type="entry name" value="F-box"/>
    <property type="match status" value="1"/>
</dbReference>
<accession>A0A9Q0GJA4</accession>
<sequence>MEMENCFPLDFVDEIVARLPNKSIMRFRCVSKEWSSYLVSDEFYKRRCLLRAERLLKVTSSGFYFVNYEKSFSSSVDDEDSVSDEDSFSDEDEDFVKDEDSLVPSAEQNFPFKKPNNFDLIGSCDGLVCLSITKSL</sequence>
<reference evidence="3" key="2">
    <citation type="journal article" date="2023" name="Plants (Basel)">
        <title>Annotation of the Turnera subulata (Passifloraceae) Draft Genome Reveals the S-Locus Evolved after the Divergence of Turneroideae from Passifloroideae in a Stepwise Manner.</title>
        <authorList>
            <person name="Henning P.M."/>
            <person name="Roalson E.H."/>
            <person name="Mir W."/>
            <person name="McCubbin A.G."/>
            <person name="Shore J.S."/>
        </authorList>
    </citation>
    <scope>NUCLEOTIDE SEQUENCE</scope>
    <source>
        <strain evidence="3">F60SS</strain>
    </source>
</reference>
<feature type="compositionally biased region" description="Acidic residues" evidence="1">
    <location>
        <begin position="76"/>
        <end position="95"/>
    </location>
</feature>
<dbReference type="PANTHER" id="PTHR31672:SF13">
    <property type="entry name" value="F-BOX PROTEIN CPR30-LIKE"/>
    <property type="match status" value="1"/>
</dbReference>
<dbReference type="OrthoDB" id="1751495at2759"/>
<name>A0A9Q0GJA4_9ROSI</name>
<dbReference type="Proteomes" id="UP001141552">
    <property type="component" value="Unassembled WGS sequence"/>
</dbReference>
<dbReference type="PANTHER" id="PTHR31672">
    <property type="entry name" value="BNACNNG10540D PROTEIN"/>
    <property type="match status" value="1"/>
</dbReference>
<feature type="domain" description="F-box" evidence="2">
    <location>
        <begin position="7"/>
        <end position="47"/>
    </location>
</feature>
<dbReference type="SUPFAM" id="SSF81383">
    <property type="entry name" value="F-box domain"/>
    <property type="match status" value="1"/>
</dbReference>
<dbReference type="InterPro" id="IPR036047">
    <property type="entry name" value="F-box-like_dom_sf"/>
</dbReference>
<feature type="region of interest" description="Disordered" evidence="1">
    <location>
        <begin position="72"/>
        <end position="95"/>
    </location>
</feature>
<evidence type="ECO:0000313" key="3">
    <source>
        <dbReference type="EMBL" id="KAJ4849892.1"/>
    </source>
</evidence>
<evidence type="ECO:0000259" key="2">
    <source>
        <dbReference type="SMART" id="SM00256"/>
    </source>
</evidence>
<gene>
    <name evidence="3" type="ORF">Tsubulata_031563</name>
</gene>
<dbReference type="SMART" id="SM00256">
    <property type="entry name" value="FBOX"/>
    <property type="match status" value="1"/>
</dbReference>
<proteinExistence type="predicted"/>
<comment type="caution">
    <text evidence="3">The sequence shown here is derived from an EMBL/GenBank/DDBJ whole genome shotgun (WGS) entry which is preliminary data.</text>
</comment>
<dbReference type="AlphaFoldDB" id="A0A9Q0GJA4"/>
<dbReference type="InterPro" id="IPR001810">
    <property type="entry name" value="F-box_dom"/>
</dbReference>
<reference evidence="3" key="1">
    <citation type="submission" date="2022-02" db="EMBL/GenBank/DDBJ databases">
        <authorList>
            <person name="Henning P.M."/>
            <person name="McCubbin A.G."/>
            <person name="Shore J.S."/>
        </authorList>
    </citation>
    <scope>NUCLEOTIDE SEQUENCE</scope>
    <source>
        <strain evidence="3">F60SS</strain>
        <tissue evidence="3">Leaves</tissue>
    </source>
</reference>